<dbReference type="SUPFAM" id="SSF56112">
    <property type="entry name" value="Protein kinase-like (PK-like)"/>
    <property type="match status" value="2"/>
</dbReference>
<dbReference type="Gene3D" id="1.10.510.10">
    <property type="entry name" value="Transferase(Phosphotransferase) domain 1"/>
    <property type="match status" value="1"/>
</dbReference>
<protein>
    <submittedName>
        <fullName evidence="5">CAMK/CAMKL/PASK protein kinase</fullName>
    </submittedName>
</protein>
<sequence>MGFATRSCFASLSPYLHAHYTLVEEIGIGGSGFVLKVRRRGHLDVDREAPLALKVISRDRIPRQNLVRTGSWGFIPHGFEEHELGGVVVPTEAYCLRRLAGHPGVCAFHDLFADETFFYLVMEYHGESSPAVAQEPSLPPTPPISPLSAYAPLSRTASDVNAVASTSALPVPPPPPPPPMVRRSSSDLFDWVERQQHLTEAPARYIFHQLVHTACDLARVGVLHRDWKDENITIDEKLRVKLVDFGSAVMFDPTGPPPVQTEKRFYGTFTYAAPEVFSHAPYGMTQAEVWALGVLLHVLLSSENPFRTPEDAVAGRRVKTCTLFSPLAKDLLDRCLTVDVDARISLDEIRAHPWVAGQWTS</sequence>
<dbReference type="InterPro" id="IPR011009">
    <property type="entry name" value="Kinase-like_dom_sf"/>
</dbReference>
<dbReference type="InterPro" id="IPR017441">
    <property type="entry name" value="Protein_kinase_ATP_BS"/>
</dbReference>
<gene>
    <name evidence="5" type="ORF">DMC30DRAFT_413818</name>
</gene>
<reference evidence="5 6" key="1">
    <citation type="submission" date="2019-03" db="EMBL/GenBank/DDBJ databases">
        <title>Rhodosporidium diobovatum UCD-FST 08-225 genome sequencing, assembly, and annotation.</title>
        <authorList>
            <person name="Fakankun I.U."/>
            <person name="Fristensky B."/>
            <person name="Levin D.B."/>
        </authorList>
    </citation>
    <scope>NUCLEOTIDE SEQUENCE [LARGE SCALE GENOMIC DNA]</scope>
    <source>
        <strain evidence="5 6">UCD-FST 08-225</strain>
    </source>
</reference>
<dbReference type="PANTHER" id="PTHR24346">
    <property type="entry name" value="MAP/MICROTUBULE AFFINITY-REGULATING KINASE"/>
    <property type="match status" value="1"/>
</dbReference>
<dbReference type="Gene3D" id="3.30.200.20">
    <property type="entry name" value="Phosphorylase Kinase, domain 1"/>
    <property type="match status" value="1"/>
</dbReference>
<evidence type="ECO:0000259" key="4">
    <source>
        <dbReference type="PROSITE" id="PS50011"/>
    </source>
</evidence>
<dbReference type="GO" id="GO:0004674">
    <property type="term" value="F:protein serine/threonine kinase activity"/>
    <property type="evidence" value="ECO:0007669"/>
    <property type="project" value="TreeGrafter"/>
</dbReference>
<comment type="caution">
    <text evidence="5">The sequence shown here is derived from an EMBL/GenBank/DDBJ whole genome shotgun (WGS) entry which is preliminary data.</text>
</comment>
<dbReference type="GO" id="GO:0035556">
    <property type="term" value="P:intracellular signal transduction"/>
    <property type="evidence" value="ECO:0007669"/>
    <property type="project" value="TreeGrafter"/>
</dbReference>
<dbReference type="PROSITE" id="PS00107">
    <property type="entry name" value="PROTEIN_KINASE_ATP"/>
    <property type="match status" value="1"/>
</dbReference>
<dbReference type="EMBL" id="SOZI01000007">
    <property type="protein sequence ID" value="TNY23909.1"/>
    <property type="molecule type" value="Genomic_DNA"/>
</dbReference>
<dbReference type="SMART" id="SM00220">
    <property type="entry name" value="S_TKc"/>
    <property type="match status" value="1"/>
</dbReference>
<evidence type="ECO:0000256" key="1">
    <source>
        <dbReference type="ARBA" id="ARBA00022741"/>
    </source>
</evidence>
<dbReference type="GO" id="GO:0045719">
    <property type="term" value="P:negative regulation of glycogen biosynthetic process"/>
    <property type="evidence" value="ECO:0007669"/>
    <property type="project" value="TreeGrafter"/>
</dbReference>
<evidence type="ECO:0000313" key="6">
    <source>
        <dbReference type="Proteomes" id="UP000311382"/>
    </source>
</evidence>
<dbReference type="STRING" id="5288.A0A5C5G5W6"/>
<dbReference type="GO" id="GO:0005634">
    <property type="term" value="C:nucleus"/>
    <property type="evidence" value="ECO:0007669"/>
    <property type="project" value="TreeGrafter"/>
</dbReference>
<keyword evidence="5" id="KW-0808">Transferase</keyword>
<dbReference type="OrthoDB" id="10252171at2759"/>
<dbReference type="Proteomes" id="UP000311382">
    <property type="component" value="Unassembled WGS sequence"/>
</dbReference>
<keyword evidence="1 3" id="KW-0547">Nucleotide-binding</keyword>
<dbReference type="Pfam" id="PF00069">
    <property type="entry name" value="Pkinase"/>
    <property type="match status" value="1"/>
</dbReference>
<dbReference type="GO" id="GO:0005829">
    <property type="term" value="C:cytosol"/>
    <property type="evidence" value="ECO:0007669"/>
    <property type="project" value="TreeGrafter"/>
</dbReference>
<accession>A0A5C5G5W6</accession>
<evidence type="ECO:0000256" key="2">
    <source>
        <dbReference type="ARBA" id="ARBA00022840"/>
    </source>
</evidence>
<feature type="binding site" evidence="3">
    <location>
        <position position="54"/>
    </location>
    <ligand>
        <name>ATP</name>
        <dbReference type="ChEBI" id="CHEBI:30616"/>
    </ligand>
</feature>
<evidence type="ECO:0000256" key="3">
    <source>
        <dbReference type="PROSITE-ProRule" id="PRU10141"/>
    </source>
</evidence>
<keyword evidence="6" id="KW-1185">Reference proteome</keyword>
<keyword evidence="2 3" id="KW-0067">ATP-binding</keyword>
<proteinExistence type="predicted"/>
<name>A0A5C5G5W6_9BASI</name>
<keyword evidence="5" id="KW-0418">Kinase</keyword>
<dbReference type="InterPro" id="IPR000719">
    <property type="entry name" value="Prot_kinase_dom"/>
</dbReference>
<feature type="domain" description="Protein kinase" evidence="4">
    <location>
        <begin position="20"/>
        <end position="355"/>
    </location>
</feature>
<dbReference type="GO" id="GO:0005524">
    <property type="term" value="F:ATP binding"/>
    <property type="evidence" value="ECO:0007669"/>
    <property type="project" value="UniProtKB-UniRule"/>
</dbReference>
<dbReference type="PANTHER" id="PTHR24346:SF72">
    <property type="entry name" value="CAMK PROTEIN KINASE"/>
    <property type="match status" value="1"/>
</dbReference>
<dbReference type="PROSITE" id="PS50011">
    <property type="entry name" value="PROTEIN_KINASE_DOM"/>
    <property type="match status" value="1"/>
</dbReference>
<organism evidence="5 6">
    <name type="scientific">Rhodotorula diobovata</name>
    <dbReference type="NCBI Taxonomy" id="5288"/>
    <lineage>
        <taxon>Eukaryota</taxon>
        <taxon>Fungi</taxon>
        <taxon>Dikarya</taxon>
        <taxon>Basidiomycota</taxon>
        <taxon>Pucciniomycotina</taxon>
        <taxon>Microbotryomycetes</taxon>
        <taxon>Sporidiobolales</taxon>
        <taxon>Sporidiobolaceae</taxon>
        <taxon>Rhodotorula</taxon>
    </lineage>
</organism>
<dbReference type="AlphaFoldDB" id="A0A5C5G5W6"/>
<evidence type="ECO:0000313" key="5">
    <source>
        <dbReference type="EMBL" id="TNY23909.1"/>
    </source>
</evidence>